<keyword evidence="2" id="KW-1133">Transmembrane helix</keyword>
<evidence type="ECO:0000313" key="3">
    <source>
        <dbReference type="EMBL" id="OHT02738.1"/>
    </source>
</evidence>
<dbReference type="EMBL" id="MLAK01000854">
    <property type="protein sequence ID" value="OHT02738.1"/>
    <property type="molecule type" value="Genomic_DNA"/>
</dbReference>
<organism evidence="3 4">
    <name type="scientific">Tritrichomonas foetus</name>
    <dbReference type="NCBI Taxonomy" id="1144522"/>
    <lineage>
        <taxon>Eukaryota</taxon>
        <taxon>Metamonada</taxon>
        <taxon>Parabasalia</taxon>
        <taxon>Tritrichomonadida</taxon>
        <taxon>Tritrichomonadidae</taxon>
        <taxon>Tritrichomonas</taxon>
    </lineage>
</organism>
<reference evidence="3" key="1">
    <citation type="submission" date="2016-10" db="EMBL/GenBank/DDBJ databases">
        <authorList>
            <person name="Benchimol M."/>
            <person name="Almeida L.G."/>
            <person name="Vasconcelos A.T."/>
            <person name="Perreira-Neves A."/>
            <person name="Rosa I.A."/>
            <person name="Tasca T."/>
            <person name="Bogo M.R."/>
            <person name="de Souza W."/>
        </authorList>
    </citation>
    <scope>NUCLEOTIDE SEQUENCE [LARGE SCALE GENOMIC DNA]</scope>
    <source>
        <strain evidence="3">K</strain>
    </source>
</reference>
<accession>A0A1J4JVI1</accession>
<evidence type="ECO:0000256" key="1">
    <source>
        <dbReference type="SAM" id="MobiDB-lite"/>
    </source>
</evidence>
<dbReference type="AlphaFoldDB" id="A0A1J4JVI1"/>
<dbReference type="RefSeq" id="XP_068355874.1">
    <property type="nucleotide sequence ID" value="XM_068507124.1"/>
</dbReference>
<evidence type="ECO:0000313" key="4">
    <source>
        <dbReference type="Proteomes" id="UP000179807"/>
    </source>
</evidence>
<keyword evidence="2" id="KW-0472">Membrane</keyword>
<gene>
    <name evidence="3" type="ORF">TRFO_30046</name>
</gene>
<evidence type="ECO:0000256" key="2">
    <source>
        <dbReference type="SAM" id="Phobius"/>
    </source>
</evidence>
<dbReference type="Proteomes" id="UP000179807">
    <property type="component" value="Unassembled WGS sequence"/>
</dbReference>
<feature type="region of interest" description="Disordered" evidence="1">
    <location>
        <begin position="1"/>
        <end position="25"/>
    </location>
</feature>
<keyword evidence="4" id="KW-1185">Reference proteome</keyword>
<protein>
    <submittedName>
        <fullName evidence="3">Uncharacterized protein</fullName>
    </submittedName>
</protein>
<name>A0A1J4JVI1_9EUKA</name>
<dbReference type="VEuPathDB" id="TrichDB:TRFO_30046"/>
<feature type="transmembrane region" description="Helical" evidence="2">
    <location>
        <begin position="49"/>
        <end position="69"/>
    </location>
</feature>
<dbReference type="GeneID" id="94841828"/>
<sequence>MSSSSSSSTSSRSSRTPTPVHTKAGSSEENVFLGNCKTKFMNFLIHPRTFPVFVGISIFFLSVIASFALPVTILTPAAECKCRGLNNPYFNGTDCTELPERPVNSTEYISYIRNLESIENKTVEEFRQTLPQEYTNEEVLYVLYEAKYFTQHGLIRSCYVPENTCGYKGATVVLFVISAAIAAVSFYLSHH</sequence>
<feature type="compositionally biased region" description="Low complexity" evidence="1">
    <location>
        <begin position="1"/>
        <end position="16"/>
    </location>
</feature>
<feature type="transmembrane region" description="Helical" evidence="2">
    <location>
        <begin position="169"/>
        <end position="188"/>
    </location>
</feature>
<comment type="caution">
    <text evidence="3">The sequence shown here is derived from an EMBL/GenBank/DDBJ whole genome shotgun (WGS) entry which is preliminary data.</text>
</comment>
<proteinExistence type="predicted"/>
<keyword evidence="2" id="KW-0812">Transmembrane</keyword>